<dbReference type="PANTHER" id="PTHR15377">
    <property type="entry name" value="TRANSCRIPTION ELONGATION REGULATOR 1"/>
    <property type="match status" value="1"/>
</dbReference>
<evidence type="ECO:0000259" key="3">
    <source>
        <dbReference type="PROSITE" id="PS50020"/>
    </source>
</evidence>
<dbReference type="GO" id="GO:0070063">
    <property type="term" value="F:RNA polymerase binding"/>
    <property type="evidence" value="ECO:0007669"/>
    <property type="project" value="InterPro"/>
</dbReference>
<dbReference type="RefSeq" id="XP_022579840.1">
    <property type="nucleotide sequence ID" value="XM_022725920.1"/>
</dbReference>
<dbReference type="InterPro" id="IPR036020">
    <property type="entry name" value="WW_dom_sf"/>
</dbReference>
<feature type="domain" description="WW" evidence="3">
    <location>
        <begin position="10"/>
        <end position="43"/>
    </location>
</feature>
<dbReference type="Gene3D" id="2.20.70.10">
    <property type="match status" value="2"/>
</dbReference>
<reference evidence="5" key="1">
    <citation type="journal article" date="2017" name="Genome Biol.">
        <title>Comparative genomics reveals high biological diversity and specific adaptations in the industrially and medically important fungal genus Aspergillus.</title>
        <authorList>
            <person name="de Vries R.P."/>
            <person name="Riley R."/>
            <person name="Wiebenga A."/>
            <person name="Aguilar-Osorio G."/>
            <person name="Amillis S."/>
            <person name="Uchima C.A."/>
            <person name="Anderluh G."/>
            <person name="Asadollahi M."/>
            <person name="Askin M."/>
            <person name="Barry K."/>
            <person name="Battaglia E."/>
            <person name="Bayram O."/>
            <person name="Benocci T."/>
            <person name="Braus-Stromeyer S.A."/>
            <person name="Caldana C."/>
            <person name="Canovas D."/>
            <person name="Cerqueira G.C."/>
            <person name="Chen F."/>
            <person name="Chen W."/>
            <person name="Choi C."/>
            <person name="Clum A."/>
            <person name="Dos Santos R.A."/>
            <person name="Damasio A.R."/>
            <person name="Diallinas G."/>
            <person name="Emri T."/>
            <person name="Fekete E."/>
            <person name="Flipphi M."/>
            <person name="Freyberg S."/>
            <person name="Gallo A."/>
            <person name="Gournas C."/>
            <person name="Habgood R."/>
            <person name="Hainaut M."/>
            <person name="Harispe M.L."/>
            <person name="Henrissat B."/>
            <person name="Hilden K.S."/>
            <person name="Hope R."/>
            <person name="Hossain A."/>
            <person name="Karabika E."/>
            <person name="Karaffa L."/>
            <person name="Karanyi Z."/>
            <person name="Krasevec N."/>
            <person name="Kuo A."/>
            <person name="Kusch H."/>
            <person name="LaButti K."/>
            <person name="Lagendijk E.L."/>
            <person name="Lapidus A."/>
            <person name="Levasseur A."/>
            <person name="Lindquist E."/>
            <person name="Lipzen A."/>
            <person name="Logrieco A.F."/>
            <person name="MacCabe A."/>
            <person name="Maekelae M.R."/>
            <person name="Malavazi I."/>
            <person name="Melin P."/>
            <person name="Meyer V."/>
            <person name="Mielnichuk N."/>
            <person name="Miskei M."/>
            <person name="Molnar A.P."/>
            <person name="Mule G."/>
            <person name="Ngan C.Y."/>
            <person name="Orejas M."/>
            <person name="Orosz E."/>
            <person name="Ouedraogo J.P."/>
            <person name="Overkamp K.M."/>
            <person name="Park H.-S."/>
            <person name="Perrone G."/>
            <person name="Piumi F."/>
            <person name="Punt P.J."/>
            <person name="Ram A.F."/>
            <person name="Ramon A."/>
            <person name="Rauscher S."/>
            <person name="Record E."/>
            <person name="Riano-Pachon D.M."/>
            <person name="Robert V."/>
            <person name="Roehrig J."/>
            <person name="Ruller R."/>
            <person name="Salamov A."/>
            <person name="Salih N.S."/>
            <person name="Samson R.A."/>
            <person name="Sandor E."/>
            <person name="Sanguinetti M."/>
            <person name="Schuetze T."/>
            <person name="Sepcic K."/>
            <person name="Shelest E."/>
            <person name="Sherlock G."/>
            <person name="Sophianopoulou V."/>
            <person name="Squina F.M."/>
            <person name="Sun H."/>
            <person name="Susca A."/>
            <person name="Todd R.B."/>
            <person name="Tsang A."/>
            <person name="Unkles S.E."/>
            <person name="van de Wiele N."/>
            <person name="van Rossen-Uffink D."/>
            <person name="Oliveira J.V."/>
            <person name="Vesth T.C."/>
            <person name="Visser J."/>
            <person name="Yu J.-H."/>
            <person name="Zhou M."/>
            <person name="Andersen M.R."/>
            <person name="Archer D.B."/>
            <person name="Baker S.E."/>
            <person name="Benoit I."/>
            <person name="Brakhage A.A."/>
            <person name="Braus G.H."/>
            <person name="Fischer R."/>
            <person name="Frisvad J.C."/>
            <person name="Goldman G.H."/>
            <person name="Houbraken J."/>
            <person name="Oakley B."/>
            <person name="Pocsi I."/>
            <person name="Scazzocchio C."/>
            <person name="Seiboth B."/>
            <person name="vanKuyk P.A."/>
            <person name="Wortman J."/>
            <person name="Dyer P.S."/>
            <person name="Grigoriev I.V."/>
        </authorList>
    </citation>
    <scope>NUCLEOTIDE SEQUENCE [LARGE SCALE GENOMIC DNA]</scope>
    <source>
        <strain evidence="5">CBS 506.65</strain>
    </source>
</reference>
<dbReference type="CDD" id="cd00201">
    <property type="entry name" value="WW"/>
    <property type="match status" value="1"/>
</dbReference>
<dbReference type="FunFam" id="1.10.10.440:FF:000035">
    <property type="entry name" value="Putative ff domain protein"/>
    <property type="match status" value="1"/>
</dbReference>
<dbReference type="PROSITE" id="PS50020">
    <property type="entry name" value="WW_DOMAIN_2"/>
    <property type="match status" value="2"/>
</dbReference>
<evidence type="ECO:0000256" key="2">
    <source>
        <dbReference type="SAM" id="MobiDB-lite"/>
    </source>
</evidence>
<dbReference type="InterPro" id="IPR036517">
    <property type="entry name" value="FF_domain_sf"/>
</dbReference>
<dbReference type="SUPFAM" id="SSF81698">
    <property type="entry name" value="FF domain"/>
    <property type="match status" value="1"/>
</dbReference>
<proteinExistence type="predicted"/>
<dbReference type="EMBL" id="KV878345">
    <property type="protein sequence ID" value="OJJ45330.1"/>
    <property type="molecule type" value="Genomic_DNA"/>
</dbReference>
<dbReference type="InterPro" id="IPR001202">
    <property type="entry name" value="WW_dom"/>
</dbReference>
<dbReference type="SMART" id="SM00456">
    <property type="entry name" value="WW"/>
    <property type="match status" value="2"/>
</dbReference>
<sequence>MLKSTYTAPPPLPPGWTEHRAPSGHLYYYNAETKQSTYTRPQAPAPLPPRPAQTPLHYTPDTLPPFSTTPYGPPGDSFRSAHQGYGRGDFRGGKSYQERRHREPADRPKSKHPIPGCAPWVLVKTKLGRRFVHNPSTNESFWKFPSEVLKGVVEYDRVEREKKERQERGEVEEEGEEKAADEPAGRVPLEKPKPTHPSEVPAIGDGEDSDEYEEVEVTDDDDAEEEDGQATKRLRTDEDDADQPPQHVDFTEEDIEYQLANMGEEYGLDPGEYGEPGEEGWEEGAEGLPLTEEDAAALFRDLLDDFHISPYTTWEKIVEEGHIIEDSRYTVLPNMKARREAFSNWSRDRVKQHKERKEREETKDPRIRYIGFLQEHATPKLYWPEFKRKYRREPEMKDTKLSDKDREKFYRDHISRLKLPESTRKSDLSALLKSIPLQSLNRSSDLAALPPAILTDLRYISLAPKTRDPLIEAYISTLPAAPEQDDMTAEEQEAVVQKRAERERRERALVDREKRVEEEKRRRKGDLLRGKHLLKEGEAEIEEAMRVRNDGLRSYMEIDAQIKD</sequence>
<feature type="domain" description="WW" evidence="3">
    <location>
        <begin position="119"/>
        <end position="147"/>
    </location>
</feature>
<dbReference type="Proteomes" id="UP000184188">
    <property type="component" value="Unassembled WGS sequence"/>
</dbReference>
<feature type="region of interest" description="Disordered" evidence="2">
    <location>
        <begin position="265"/>
        <end position="285"/>
    </location>
</feature>
<dbReference type="GeneID" id="34612384"/>
<dbReference type="AlphaFoldDB" id="A0A1L9SDN8"/>
<dbReference type="Pfam" id="PF01846">
    <property type="entry name" value="FF"/>
    <property type="match status" value="1"/>
</dbReference>
<feature type="compositionally biased region" description="Basic and acidic residues" evidence="2">
    <location>
        <begin position="177"/>
        <end position="193"/>
    </location>
</feature>
<evidence type="ECO:0000313" key="4">
    <source>
        <dbReference type="EMBL" id="OJJ45330.1"/>
    </source>
</evidence>
<gene>
    <name evidence="4" type="ORF">ASPZODRAFT_152996</name>
</gene>
<protein>
    <recommendedName>
        <fullName evidence="3">WW domain-containing protein</fullName>
    </recommendedName>
</protein>
<dbReference type="PANTHER" id="PTHR15377:SF3">
    <property type="entry name" value="WW DOMAIN-CONTAINING PROTEIN"/>
    <property type="match status" value="1"/>
</dbReference>
<feature type="compositionally biased region" description="Pro residues" evidence="2">
    <location>
        <begin position="43"/>
        <end position="52"/>
    </location>
</feature>
<dbReference type="PROSITE" id="PS01159">
    <property type="entry name" value="WW_DOMAIN_1"/>
    <property type="match status" value="1"/>
</dbReference>
<dbReference type="Gene3D" id="1.10.10.440">
    <property type="entry name" value="FF domain"/>
    <property type="match status" value="1"/>
</dbReference>
<dbReference type="SUPFAM" id="SSF51045">
    <property type="entry name" value="WW domain"/>
    <property type="match status" value="2"/>
</dbReference>
<dbReference type="STRING" id="1073090.A0A1L9SDN8"/>
<dbReference type="OrthoDB" id="410044at2759"/>
<keyword evidence="5" id="KW-1185">Reference proteome</keyword>
<evidence type="ECO:0000256" key="1">
    <source>
        <dbReference type="ARBA" id="ARBA00022737"/>
    </source>
</evidence>
<keyword evidence="1" id="KW-0677">Repeat</keyword>
<dbReference type="InterPro" id="IPR045148">
    <property type="entry name" value="TCRG1-like"/>
</dbReference>
<organism evidence="4 5">
    <name type="scientific">Penicilliopsis zonata CBS 506.65</name>
    <dbReference type="NCBI Taxonomy" id="1073090"/>
    <lineage>
        <taxon>Eukaryota</taxon>
        <taxon>Fungi</taxon>
        <taxon>Dikarya</taxon>
        <taxon>Ascomycota</taxon>
        <taxon>Pezizomycotina</taxon>
        <taxon>Eurotiomycetes</taxon>
        <taxon>Eurotiomycetidae</taxon>
        <taxon>Eurotiales</taxon>
        <taxon>Aspergillaceae</taxon>
        <taxon>Penicilliopsis</taxon>
    </lineage>
</organism>
<dbReference type="GO" id="GO:0005634">
    <property type="term" value="C:nucleus"/>
    <property type="evidence" value="ECO:0007669"/>
    <property type="project" value="TreeGrafter"/>
</dbReference>
<dbReference type="Pfam" id="PF00397">
    <property type="entry name" value="WW"/>
    <property type="match status" value="1"/>
</dbReference>
<feature type="compositionally biased region" description="Basic and acidic residues" evidence="2">
    <location>
        <begin position="88"/>
        <end position="108"/>
    </location>
</feature>
<feature type="compositionally biased region" description="Basic and acidic residues" evidence="2">
    <location>
        <begin position="153"/>
        <end position="169"/>
    </location>
</feature>
<dbReference type="VEuPathDB" id="FungiDB:ASPZODRAFT_152996"/>
<evidence type="ECO:0000313" key="5">
    <source>
        <dbReference type="Proteomes" id="UP000184188"/>
    </source>
</evidence>
<accession>A0A1L9SDN8</accession>
<name>A0A1L9SDN8_9EURO</name>
<feature type="region of interest" description="Disordered" evidence="2">
    <location>
        <begin position="1"/>
        <end position="117"/>
    </location>
</feature>
<dbReference type="InterPro" id="IPR002713">
    <property type="entry name" value="FF_domain"/>
</dbReference>
<feature type="compositionally biased region" description="Acidic residues" evidence="2">
    <location>
        <begin position="205"/>
        <end position="228"/>
    </location>
</feature>
<dbReference type="FunFam" id="2.20.70.10:FF:000049">
    <property type="entry name" value="Transcription elongation regulator 1-like"/>
    <property type="match status" value="1"/>
</dbReference>
<dbReference type="GO" id="GO:0003712">
    <property type="term" value="F:transcription coregulator activity"/>
    <property type="evidence" value="ECO:0007669"/>
    <property type="project" value="TreeGrafter"/>
</dbReference>
<feature type="compositionally biased region" description="Acidic residues" evidence="2">
    <location>
        <begin position="275"/>
        <end position="285"/>
    </location>
</feature>
<feature type="region of interest" description="Disordered" evidence="2">
    <location>
        <begin position="153"/>
        <end position="251"/>
    </location>
</feature>